<feature type="site" description="Catalytically relevant" evidence="6">
    <location>
        <position position="103"/>
    </location>
</feature>
<reference evidence="10 11" key="1">
    <citation type="submission" date="2017-02" db="EMBL/GenBank/DDBJ databases">
        <authorList>
            <person name="Peterson S.W."/>
        </authorList>
    </citation>
    <scope>NUCLEOTIDE SEQUENCE [LARGE SCALE GENOMIC DNA]</scope>
    <source>
        <strain evidence="10 11">DSM 18034</strain>
    </source>
</reference>
<evidence type="ECO:0000256" key="4">
    <source>
        <dbReference type="PIRNR" id="PIRNR004692"/>
    </source>
</evidence>
<evidence type="ECO:0000313" key="11">
    <source>
        <dbReference type="Proteomes" id="UP000189733"/>
    </source>
</evidence>
<keyword evidence="10" id="KW-0413">Isomerase</keyword>
<dbReference type="Gene3D" id="3.10.580.10">
    <property type="entry name" value="CBS-domain"/>
    <property type="match status" value="1"/>
</dbReference>
<feature type="binding site" evidence="5">
    <location>
        <position position="74"/>
    </location>
    <ligand>
        <name>Zn(2+)</name>
        <dbReference type="ChEBI" id="CHEBI:29105"/>
    </ligand>
</feature>
<dbReference type="SUPFAM" id="SSF54631">
    <property type="entry name" value="CBS-domain pair"/>
    <property type="match status" value="1"/>
</dbReference>
<keyword evidence="5" id="KW-0862">Zinc</keyword>
<dbReference type="InterPro" id="IPR050986">
    <property type="entry name" value="GutQ/KpsF_isomerases"/>
</dbReference>
<dbReference type="FunFam" id="3.40.50.10490:FF:000011">
    <property type="entry name" value="Arabinose 5-phosphate isomerase"/>
    <property type="match status" value="1"/>
</dbReference>
<dbReference type="PROSITE" id="PS51464">
    <property type="entry name" value="SIS"/>
    <property type="match status" value="1"/>
</dbReference>
<protein>
    <submittedName>
        <fullName evidence="10">Arabinose-5-phosphate isomerase</fullName>
    </submittedName>
</protein>
<evidence type="ECO:0000256" key="7">
    <source>
        <dbReference type="PROSITE-ProRule" id="PRU00703"/>
    </source>
</evidence>
<feature type="site" description="Catalytically relevant" evidence="6">
    <location>
        <position position="185"/>
    </location>
</feature>
<dbReference type="Gene3D" id="3.40.50.10490">
    <property type="entry name" value="Glucose-6-phosphate isomerase like protein, domain 1"/>
    <property type="match status" value="1"/>
</dbReference>
<dbReference type="CDD" id="cd04604">
    <property type="entry name" value="CBS_pair_SIS_assoc"/>
    <property type="match status" value="1"/>
</dbReference>
<organism evidence="10 11">
    <name type="scientific">Desulfobaculum bizertense DSM 18034</name>
    <dbReference type="NCBI Taxonomy" id="1121442"/>
    <lineage>
        <taxon>Bacteria</taxon>
        <taxon>Pseudomonadati</taxon>
        <taxon>Thermodesulfobacteriota</taxon>
        <taxon>Desulfovibrionia</taxon>
        <taxon>Desulfovibrionales</taxon>
        <taxon>Desulfovibrionaceae</taxon>
        <taxon>Desulfobaculum</taxon>
    </lineage>
</organism>
<keyword evidence="3 7" id="KW-0129">CBS domain</keyword>
<dbReference type="RefSeq" id="WP_078684588.1">
    <property type="nucleotide sequence ID" value="NZ_FUYA01000003.1"/>
</dbReference>
<keyword evidence="2" id="KW-0677">Repeat</keyword>
<dbReference type="InterPro" id="IPR046342">
    <property type="entry name" value="CBS_dom_sf"/>
</dbReference>
<dbReference type="InterPro" id="IPR035474">
    <property type="entry name" value="SIS_Kpsf"/>
</dbReference>
<dbReference type="Pfam" id="PF00571">
    <property type="entry name" value="CBS"/>
    <property type="match status" value="2"/>
</dbReference>
<dbReference type="GO" id="GO:0097367">
    <property type="term" value="F:carbohydrate derivative binding"/>
    <property type="evidence" value="ECO:0007669"/>
    <property type="project" value="InterPro"/>
</dbReference>
<dbReference type="GO" id="GO:0046872">
    <property type="term" value="F:metal ion binding"/>
    <property type="evidence" value="ECO:0007669"/>
    <property type="project" value="UniProtKB-KW"/>
</dbReference>
<feature type="domain" description="SIS" evidence="9">
    <location>
        <begin position="33"/>
        <end position="176"/>
    </location>
</feature>
<evidence type="ECO:0000256" key="1">
    <source>
        <dbReference type="ARBA" id="ARBA00008165"/>
    </source>
</evidence>
<gene>
    <name evidence="10" type="ORF">SAMN02745702_01299</name>
</gene>
<dbReference type="InterPro" id="IPR046348">
    <property type="entry name" value="SIS_dom_sf"/>
</dbReference>
<dbReference type="Pfam" id="PF01380">
    <property type="entry name" value="SIS"/>
    <property type="match status" value="1"/>
</dbReference>
<dbReference type="STRING" id="1121442.SAMN02745702_01299"/>
<dbReference type="GO" id="GO:1901135">
    <property type="term" value="P:carbohydrate derivative metabolic process"/>
    <property type="evidence" value="ECO:0007669"/>
    <property type="project" value="InterPro"/>
</dbReference>
<dbReference type="OrthoDB" id="9762536at2"/>
<keyword evidence="11" id="KW-1185">Reference proteome</keyword>
<dbReference type="PANTHER" id="PTHR42745:SF1">
    <property type="entry name" value="ARABINOSE 5-PHOSPHATE ISOMERASE KDSD"/>
    <property type="match status" value="1"/>
</dbReference>
<accession>A0A1T4VZE6</accession>
<dbReference type="AlphaFoldDB" id="A0A1T4VZE6"/>
<evidence type="ECO:0000256" key="5">
    <source>
        <dbReference type="PIRSR" id="PIRSR004692-2"/>
    </source>
</evidence>
<feature type="domain" description="CBS" evidence="8">
    <location>
        <begin position="268"/>
        <end position="316"/>
    </location>
</feature>
<evidence type="ECO:0000259" key="8">
    <source>
        <dbReference type="PROSITE" id="PS51371"/>
    </source>
</evidence>
<evidence type="ECO:0000259" key="9">
    <source>
        <dbReference type="PROSITE" id="PS51464"/>
    </source>
</evidence>
<evidence type="ECO:0000256" key="3">
    <source>
        <dbReference type="ARBA" id="ARBA00023122"/>
    </source>
</evidence>
<dbReference type="SMART" id="SM00116">
    <property type="entry name" value="CBS"/>
    <property type="match status" value="2"/>
</dbReference>
<dbReference type="PIRSF" id="PIRSF004692">
    <property type="entry name" value="KdsD_KpsF"/>
    <property type="match status" value="1"/>
</dbReference>
<keyword evidence="5" id="KW-0479">Metal-binding</keyword>
<dbReference type="GO" id="GO:0019146">
    <property type="term" value="F:arabinose-5-phosphate isomerase activity"/>
    <property type="evidence" value="ECO:0007669"/>
    <property type="project" value="UniProtKB-ARBA"/>
</dbReference>
<sequence length="316" mass="34128">MENCIEIAKRTFSIEAASIQNLTNTIGDDFKNAVKIMQNCKEHVAVSGMGKSGLIGKKIAATLASTGTPSFFMHPAEAAHGDFGMLKKDDVLIAISYSGETEEILRIVPLVTRMRVPIIAITGNPHSTLAKAATAHLDVSVKQEACPLQLAPTSSTAATLAMGDALAMAIMELDNFTPRDFAFRHPGGSLGKRLLTQVKDAMDSRYLPIVPPEMTLKKVISIMNTGMKGIAVVTKDDKIQGVITDGDLRRTIDKFNGSSLEKSAAEVMTKNPVTIDENCMLTEAEELMHQNKIITIPVVSNAHNKRLVGIVQHHVI</sequence>
<proteinExistence type="inferred from homology"/>
<evidence type="ECO:0000256" key="2">
    <source>
        <dbReference type="ARBA" id="ARBA00022737"/>
    </source>
</evidence>
<comment type="similarity">
    <text evidence="1 4">Belongs to the SIS family. GutQ/KpsF subfamily.</text>
</comment>
<dbReference type="InterPro" id="IPR000644">
    <property type="entry name" value="CBS_dom"/>
</dbReference>
<dbReference type="PANTHER" id="PTHR42745">
    <property type="match status" value="1"/>
</dbReference>
<name>A0A1T4VZE6_9BACT</name>
<feature type="site" description="Catalytically relevant" evidence="6">
    <location>
        <position position="51"/>
    </location>
</feature>
<evidence type="ECO:0000313" key="10">
    <source>
        <dbReference type="EMBL" id="SKA70195.1"/>
    </source>
</evidence>
<dbReference type="GO" id="GO:0005975">
    <property type="term" value="P:carbohydrate metabolic process"/>
    <property type="evidence" value="ECO:0007669"/>
    <property type="project" value="InterPro"/>
</dbReference>
<dbReference type="InterPro" id="IPR004800">
    <property type="entry name" value="KdsD/KpsF-type"/>
</dbReference>
<evidence type="ECO:0000256" key="6">
    <source>
        <dbReference type="PIRSR" id="PIRSR004692-3"/>
    </source>
</evidence>
<feature type="domain" description="CBS" evidence="8">
    <location>
        <begin position="202"/>
        <end position="260"/>
    </location>
</feature>
<dbReference type="EMBL" id="FUYA01000003">
    <property type="protein sequence ID" value="SKA70195.1"/>
    <property type="molecule type" value="Genomic_DNA"/>
</dbReference>
<dbReference type="NCBIfam" id="TIGR00393">
    <property type="entry name" value="kpsF"/>
    <property type="match status" value="1"/>
</dbReference>
<feature type="site" description="Catalytically relevant" evidence="6">
    <location>
        <position position="144"/>
    </location>
</feature>
<dbReference type="InterPro" id="IPR001347">
    <property type="entry name" value="SIS_dom"/>
</dbReference>
<dbReference type="CDD" id="cd05014">
    <property type="entry name" value="SIS_Kpsf"/>
    <property type="match status" value="1"/>
</dbReference>
<dbReference type="Proteomes" id="UP000189733">
    <property type="component" value="Unassembled WGS sequence"/>
</dbReference>
<dbReference type="PROSITE" id="PS51371">
    <property type="entry name" value="CBS"/>
    <property type="match status" value="2"/>
</dbReference>
<dbReference type="SUPFAM" id="SSF53697">
    <property type="entry name" value="SIS domain"/>
    <property type="match status" value="1"/>
</dbReference>